<sequence length="916" mass="103846">MAQQKPSLVHEDYDRWNSLSSVQLSKDGQWVGYEISPQEGDGRIEVANHDQPASKIIIPRGAHLSFSHNNKWAVGKINAEYDTVRMLKLKGKKSKDLPKDSLFILSLASGTIETIPQVKSFKTPKKSGDWLAILMEKTKEKKDTTAADSTKKAVLKTDGTDLIVRTYDGMTNYTLSRVDEYGFSENGQKLFYVLASQDTLENAALGIMDLETGEQQLLDSGKTKYSQVSLSRNGKALAYLATADSAKSKKPYYTLYAYSSKKNEISELPESQKKALMEDSRISENGSLSFSYDEERLFFEVSDDYKTFDYEEDSTILEDERVSLDIWGWQDAEIQPMQLLNKDKESKKGYLAVMDLKNGKVTQLEDKTVTSIRLDPKRKLEVAYGTDDNPYRINYSWDIQVGRDVYWVDLKSGDKKLVAKEVQGYPELSPAGKFLTWYSYPDSAWIAYDAKSSSLINLTAAIEDNFYDQIHDSPSMPRSYGSAGWTEGDEEFLVYSQYDIWKIDPSSPDKAVNITLGSGNREETSYRVEDLDEELEYINAKAPLILSAFNDKTKKSGYFKGDLEAKSAPVSLVYSDHQYFELLKAEESEAIVLRRSTFEEYPEVYVGDMGFENLEKVSETNPQQAEVNWGTVELTEYVTLKGDSLQGLIYKPEDFDASKKYPLMVYFYERSSDRLHRYISPSPSASTINISYFVSNGYVVFVPDIKYDIGHPGKSAYDCIVPGVLSVAEKGYIDTDNMAIQGQSWGGYQVAYLITQTDMFKAAGSGAPVANMTSAYGGIRWGTGMSRMFQYEQTQSRIGGTLWEKPMEYIENSPLFYADQVHTPVLIMHNDEDGAVPWYQGIEFFMALKRNRTPAWLLVYNGEDHNLRLRKNRKDLSIRLSQFFDYYLKGAPAPLWMTEGLPAVEKGRTLKYELSE</sequence>
<dbReference type="Proteomes" id="UP000619457">
    <property type="component" value="Unassembled WGS sequence"/>
</dbReference>
<dbReference type="GO" id="GO:0004252">
    <property type="term" value="F:serine-type endopeptidase activity"/>
    <property type="evidence" value="ECO:0007669"/>
    <property type="project" value="TreeGrafter"/>
</dbReference>
<dbReference type="Pfam" id="PF00326">
    <property type="entry name" value="Peptidase_S9"/>
    <property type="match status" value="1"/>
</dbReference>
<reference evidence="3" key="2">
    <citation type="submission" date="2020-09" db="EMBL/GenBank/DDBJ databases">
        <authorList>
            <person name="Sun Q."/>
            <person name="Kim S."/>
        </authorList>
    </citation>
    <scope>NUCLEOTIDE SEQUENCE</scope>
    <source>
        <strain evidence="3">KCTC 12368</strain>
    </source>
</reference>
<evidence type="ECO:0000313" key="3">
    <source>
        <dbReference type="EMBL" id="GGZ15638.1"/>
    </source>
</evidence>
<dbReference type="Gene3D" id="3.40.50.1820">
    <property type="entry name" value="alpha/beta hydrolase"/>
    <property type="match status" value="1"/>
</dbReference>
<dbReference type="SUPFAM" id="SSF53474">
    <property type="entry name" value="alpha/beta-Hydrolases"/>
    <property type="match status" value="1"/>
</dbReference>
<accession>A0A918PNG5</accession>
<feature type="domain" description="Peptidase S9 prolyl oligopeptidase catalytic" evidence="2">
    <location>
        <begin position="710"/>
        <end position="889"/>
    </location>
</feature>
<evidence type="ECO:0000313" key="4">
    <source>
        <dbReference type="Proteomes" id="UP000619457"/>
    </source>
</evidence>
<keyword evidence="1" id="KW-0378">Hydrolase</keyword>
<gene>
    <name evidence="3" type="ORF">GCM10007049_04760</name>
</gene>
<dbReference type="Gene3D" id="2.120.10.30">
    <property type="entry name" value="TolB, C-terminal domain"/>
    <property type="match status" value="1"/>
</dbReference>
<dbReference type="InterPro" id="IPR001375">
    <property type="entry name" value="Peptidase_S9_cat"/>
</dbReference>
<dbReference type="InterPro" id="IPR011042">
    <property type="entry name" value="6-blade_b-propeller_TolB-like"/>
</dbReference>
<dbReference type="PROSITE" id="PS50890">
    <property type="entry name" value="PUA"/>
    <property type="match status" value="1"/>
</dbReference>
<dbReference type="PANTHER" id="PTHR42776:SF4">
    <property type="entry name" value="ACYLAMINO-ACID-RELEASING ENZYME"/>
    <property type="match status" value="1"/>
</dbReference>
<keyword evidence="4" id="KW-1185">Reference proteome</keyword>
<dbReference type="AlphaFoldDB" id="A0A918PNG5"/>
<proteinExistence type="predicted"/>
<dbReference type="SUPFAM" id="SSF69304">
    <property type="entry name" value="Tricorn protease N-terminal domain"/>
    <property type="match status" value="1"/>
</dbReference>
<dbReference type="PANTHER" id="PTHR42776">
    <property type="entry name" value="SERINE PEPTIDASE S9 FAMILY MEMBER"/>
    <property type="match status" value="1"/>
</dbReference>
<reference evidence="3" key="1">
    <citation type="journal article" date="2014" name="Int. J. Syst. Evol. Microbiol.">
        <title>Complete genome sequence of Corynebacterium casei LMG S-19264T (=DSM 44701T), isolated from a smear-ripened cheese.</title>
        <authorList>
            <consortium name="US DOE Joint Genome Institute (JGI-PGF)"/>
            <person name="Walter F."/>
            <person name="Albersmeier A."/>
            <person name="Kalinowski J."/>
            <person name="Ruckert C."/>
        </authorList>
    </citation>
    <scope>NUCLEOTIDE SEQUENCE</scope>
    <source>
        <strain evidence="3">KCTC 12368</strain>
    </source>
</reference>
<dbReference type="EMBL" id="BMWX01000001">
    <property type="protein sequence ID" value="GGZ15638.1"/>
    <property type="molecule type" value="Genomic_DNA"/>
</dbReference>
<dbReference type="GO" id="GO:0006508">
    <property type="term" value="P:proteolysis"/>
    <property type="evidence" value="ECO:0007669"/>
    <property type="project" value="InterPro"/>
</dbReference>
<evidence type="ECO:0000259" key="2">
    <source>
        <dbReference type="Pfam" id="PF00326"/>
    </source>
</evidence>
<evidence type="ECO:0000256" key="1">
    <source>
        <dbReference type="ARBA" id="ARBA00022801"/>
    </source>
</evidence>
<organism evidence="3 4">
    <name type="scientific">Echinicola pacifica</name>
    <dbReference type="NCBI Taxonomy" id="346377"/>
    <lineage>
        <taxon>Bacteria</taxon>
        <taxon>Pseudomonadati</taxon>
        <taxon>Bacteroidota</taxon>
        <taxon>Cytophagia</taxon>
        <taxon>Cytophagales</taxon>
        <taxon>Cyclobacteriaceae</taxon>
        <taxon>Echinicola</taxon>
    </lineage>
</organism>
<protein>
    <submittedName>
        <fullName evidence="3">Peptidase S9</fullName>
    </submittedName>
</protein>
<dbReference type="InterPro" id="IPR029058">
    <property type="entry name" value="AB_hydrolase_fold"/>
</dbReference>
<name>A0A918PNG5_9BACT</name>
<comment type="caution">
    <text evidence="3">The sequence shown here is derived from an EMBL/GenBank/DDBJ whole genome shotgun (WGS) entry which is preliminary data.</text>
</comment>